<dbReference type="InterPro" id="IPR051701">
    <property type="entry name" value="Mito_OM_Translocase_MSP1"/>
</dbReference>
<organism evidence="3">
    <name type="scientific">Physcomitrium patens</name>
    <name type="common">Spreading-leaved earth moss</name>
    <name type="synonym">Physcomitrella patens</name>
    <dbReference type="NCBI Taxonomy" id="3218"/>
    <lineage>
        <taxon>Eukaryota</taxon>
        <taxon>Viridiplantae</taxon>
        <taxon>Streptophyta</taxon>
        <taxon>Embryophyta</taxon>
        <taxon>Bryophyta</taxon>
        <taxon>Bryophytina</taxon>
        <taxon>Bryopsida</taxon>
        <taxon>Funariidae</taxon>
        <taxon>Funariales</taxon>
        <taxon>Funariaceae</taxon>
        <taxon>Physcomitrium</taxon>
    </lineage>
</organism>
<protein>
    <recommendedName>
        <fullName evidence="6">ATPase AAA-type core domain-containing protein</fullName>
    </recommendedName>
</protein>
<dbReference type="GO" id="GO:0005524">
    <property type="term" value="F:ATP binding"/>
    <property type="evidence" value="ECO:0007669"/>
    <property type="project" value="UniProtKB-KW"/>
</dbReference>
<evidence type="ECO:0008006" key="6">
    <source>
        <dbReference type="Google" id="ProtNLM"/>
    </source>
</evidence>
<dbReference type="STRING" id="3218.A0A2K1IQW2"/>
<name>A0A2K1IQW2_PHYPA</name>
<proteinExistence type="predicted"/>
<accession>A0A2K1IQW2</accession>
<evidence type="ECO:0000313" key="3">
    <source>
        <dbReference type="EMBL" id="PNR31662.1"/>
    </source>
</evidence>
<dbReference type="AlphaFoldDB" id="A0A2K1IQW2"/>
<reference evidence="3 5" key="1">
    <citation type="journal article" date="2008" name="Science">
        <title>The Physcomitrella genome reveals evolutionary insights into the conquest of land by plants.</title>
        <authorList>
            <person name="Rensing S."/>
            <person name="Lang D."/>
            <person name="Zimmer A."/>
            <person name="Terry A."/>
            <person name="Salamov A."/>
            <person name="Shapiro H."/>
            <person name="Nishiyama T."/>
            <person name="Perroud P.-F."/>
            <person name="Lindquist E."/>
            <person name="Kamisugi Y."/>
            <person name="Tanahashi T."/>
            <person name="Sakakibara K."/>
            <person name="Fujita T."/>
            <person name="Oishi K."/>
            <person name="Shin-I T."/>
            <person name="Kuroki Y."/>
            <person name="Toyoda A."/>
            <person name="Suzuki Y."/>
            <person name="Hashimoto A."/>
            <person name="Yamaguchi K."/>
            <person name="Sugano A."/>
            <person name="Kohara Y."/>
            <person name="Fujiyama A."/>
            <person name="Anterola A."/>
            <person name="Aoki S."/>
            <person name="Ashton N."/>
            <person name="Barbazuk W.B."/>
            <person name="Barker E."/>
            <person name="Bennetzen J."/>
            <person name="Bezanilla M."/>
            <person name="Blankenship R."/>
            <person name="Cho S.H."/>
            <person name="Dutcher S."/>
            <person name="Estelle M."/>
            <person name="Fawcett J.A."/>
            <person name="Gundlach H."/>
            <person name="Hanada K."/>
            <person name="Heyl A."/>
            <person name="Hicks K.A."/>
            <person name="Hugh J."/>
            <person name="Lohr M."/>
            <person name="Mayer K."/>
            <person name="Melkozernov A."/>
            <person name="Murata T."/>
            <person name="Nelson D."/>
            <person name="Pils B."/>
            <person name="Prigge M."/>
            <person name="Reiss B."/>
            <person name="Renner T."/>
            <person name="Rombauts S."/>
            <person name="Rushton P."/>
            <person name="Sanderfoot A."/>
            <person name="Schween G."/>
            <person name="Shiu S.-H."/>
            <person name="Stueber K."/>
            <person name="Theodoulou F.L."/>
            <person name="Tu H."/>
            <person name="Van de Peer Y."/>
            <person name="Verrier P.J."/>
            <person name="Waters E."/>
            <person name="Wood A."/>
            <person name="Yang L."/>
            <person name="Cove D."/>
            <person name="Cuming A."/>
            <person name="Hasebe M."/>
            <person name="Lucas S."/>
            <person name="Mishler D.B."/>
            <person name="Reski R."/>
            <person name="Grigoriev I."/>
            <person name="Quatrano R.S."/>
            <person name="Boore J.L."/>
        </authorList>
    </citation>
    <scope>NUCLEOTIDE SEQUENCE [LARGE SCALE GENOMIC DNA]</scope>
    <source>
        <strain evidence="4 5">cv. Gransden 2004</strain>
    </source>
</reference>
<dbReference type="PANTHER" id="PTHR45644">
    <property type="entry name" value="AAA ATPASE, PUTATIVE (AFU_ORTHOLOGUE AFUA_2G12920)-RELATED-RELATED"/>
    <property type="match status" value="1"/>
</dbReference>
<keyword evidence="2" id="KW-0067">ATP-binding</keyword>
<evidence type="ECO:0000313" key="4">
    <source>
        <dbReference type="EnsemblPlants" id="Pp3c21_6110V3.1"/>
    </source>
</evidence>
<dbReference type="Gene3D" id="3.40.50.300">
    <property type="entry name" value="P-loop containing nucleotide triphosphate hydrolases"/>
    <property type="match status" value="1"/>
</dbReference>
<dbReference type="Proteomes" id="UP000006727">
    <property type="component" value="Chromosome 21"/>
</dbReference>
<dbReference type="InterPro" id="IPR027417">
    <property type="entry name" value="P-loop_NTPase"/>
</dbReference>
<evidence type="ECO:0000256" key="1">
    <source>
        <dbReference type="ARBA" id="ARBA00022741"/>
    </source>
</evidence>
<reference evidence="3 5" key="2">
    <citation type="journal article" date="2018" name="Plant J.">
        <title>The Physcomitrella patens chromosome-scale assembly reveals moss genome structure and evolution.</title>
        <authorList>
            <person name="Lang D."/>
            <person name="Ullrich K.K."/>
            <person name="Murat F."/>
            <person name="Fuchs J."/>
            <person name="Jenkins J."/>
            <person name="Haas F.B."/>
            <person name="Piednoel M."/>
            <person name="Gundlach H."/>
            <person name="Van Bel M."/>
            <person name="Meyberg R."/>
            <person name="Vives C."/>
            <person name="Morata J."/>
            <person name="Symeonidi A."/>
            <person name="Hiss M."/>
            <person name="Muchero W."/>
            <person name="Kamisugi Y."/>
            <person name="Saleh O."/>
            <person name="Blanc G."/>
            <person name="Decker E.L."/>
            <person name="van Gessel N."/>
            <person name="Grimwood J."/>
            <person name="Hayes R.D."/>
            <person name="Graham S.W."/>
            <person name="Gunter L.E."/>
            <person name="McDaniel S.F."/>
            <person name="Hoernstein S.N.W."/>
            <person name="Larsson A."/>
            <person name="Li F.W."/>
            <person name="Perroud P.F."/>
            <person name="Phillips J."/>
            <person name="Ranjan P."/>
            <person name="Rokshar D.S."/>
            <person name="Rothfels C.J."/>
            <person name="Schneider L."/>
            <person name="Shu S."/>
            <person name="Stevenson D.W."/>
            <person name="Thummler F."/>
            <person name="Tillich M."/>
            <person name="Villarreal Aguilar J.C."/>
            <person name="Widiez T."/>
            <person name="Wong G.K."/>
            <person name="Wymore A."/>
            <person name="Zhang Y."/>
            <person name="Zimmer A.D."/>
            <person name="Quatrano R.S."/>
            <person name="Mayer K.F.X."/>
            <person name="Goodstein D."/>
            <person name="Casacuberta J.M."/>
            <person name="Vandepoele K."/>
            <person name="Reski R."/>
            <person name="Cuming A.C."/>
            <person name="Tuskan G.A."/>
            <person name="Maumus F."/>
            <person name="Salse J."/>
            <person name="Schmutz J."/>
            <person name="Rensing S.A."/>
        </authorList>
    </citation>
    <scope>NUCLEOTIDE SEQUENCE [LARGE SCALE GENOMIC DNA]</scope>
    <source>
        <strain evidence="4 5">cv. Gransden 2004</strain>
    </source>
</reference>
<evidence type="ECO:0000313" key="5">
    <source>
        <dbReference type="Proteomes" id="UP000006727"/>
    </source>
</evidence>
<keyword evidence="1" id="KW-0547">Nucleotide-binding</keyword>
<dbReference type="Gramene" id="Pp3c21_6110V3.1">
    <property type="protein sequence ID" value="Pp3c21_6110V3.1"/>
    <property type="gene ID" value="Pp3c21_6110"/>
</dbReference>
<dbReference type="EMBL" id="ABEU02000021">
    <property type="protein sequence ID" value="PNR31662.1"/>
    <property type="molecule type" value="Genomic_DNA"/>
</dbReference>
<reference evidence="4" key="3">
    <citation type="submission" date="2020-12" db="UniProtKB">
        <authorList>
            <consortium name="EnsemblPlants"/>
        </authorList>
    </citation>
    <scope>IDENTIFICATION</scope>
</reference>
<dbReference type="PANTHER" id="PTHR45644:SF56">
    <property type="entry name" value="AAA ATPASE, PUTATIVE (AFU_ORTHOLOGUE AFUA_2G12920)-RELATED"/>
    <property type="match status" value="1"/>
</dbReference>
<sequence>MQLLRVDQKGIDIFFPRRFCAKRIVRLDKAGQGLRRDSESGKSFAFWRVSSGGNFEHESTRKSGNEVAAAWDGLWSKDRERVLVFSAINRPFDLDDAVTRRLPTSKSWGQ</sequence>
<dbReference type="InParanoid" id="A0A2K1IQW2"/>
<evidence type="ECO:0000256" key="2">
    <source>
        <dbReference type="ARBA" id="ARBA00022840"/>
    </source>
</evidence>
<gene>
    <name evidence="3" type="ORF">PHYPA_025783</name>
</gene>
<dbReference type="EnsemblPlants" id="Pp3c21_6110V3.1">
    <property type="protein sequence ID" value="Pp3c21_6110V3.1"/>
    <property type="gene ID" value="Pp3c21_6110"/>
</dbReference>
<keyword evidence="5" id="KW-1185">Reference proteome</keyword>
<dbReference type="PaxDb" id="3218-PP1S27_299V6.1"/>